<keyword evidence="5" id="KW-0049">Antioxidant</keyword>
<comment type="function">
    <text evidence="1">Thiol-specific peroxidase that catalyzes the reduction of hydrogen peroxide and organic hydroperoxides to water and alcohols, respectively. Plays a role in cell protection against oxidative stress by detoxifying peroxides and as sensor of hydrogen peroxide-mediated signaling events.</text>
</comment>
<dbReference type="GO" id="GO:0005737">
    <property type="term" value="C:cytoplasm"/>
    <property type="evidence" value="ECO:0007669"/>
    <property type="project" value="TreeGrafter"/>
</dbReference>
<evidence type="ECO:0000256" key="11">
    <source>
        <dbReference type="ARBA" id="ARBA00041373"/>
    </source>
</evidence>
<dbReference type="InterPro" id="IPR050924">
    <property type="entry name" value="Peroxiredoxin_BCP/PrxQ"/>
</dbReference>
<dbReference type="PROSITE" id="PS51352">
    <property type="entry name" value="THIOREDOXIN_2"/>
    <property type="match status" value="1"/>
</dbReference>
<evidence type="ECO:0000256" key="4">
    <source>
        <dbReference type="ARBA" id="ARBA00022559"/>
    </source>
</evidence>
<evidence type="ECO:0000256" key="10">
    <source>
        <dbReference type="ARBA" id="ARBA00038489"/>
    </source>
</evidence>
<keyword evidence="8" id="KW-0676">Redox-active center</keyword>
<evidence type="ECO:0000256" key="9">
    <source>
        <dbReference type="ARBA" id="ARBA00032824"/>
    </source>
</evidence>
<keyword evidence="7" id="KW-1015">Disulfide bond</keyword>
<dbReference type="EC" id="1.11.1.24" evidence="3"/>
<dbReference type="PANTHER" id="PTHR42801:SF22">
    <property type="entry name" value="PEROXIREDOXIN SLL0755-RELATED"/>
    <property type="match status" value="1"/>
</dbReference>
<proteinExistence type="inferred from homology"/>
<evidence type="ECO:0000256" key="13">
    <source>
        <dbReference type="PIRSR" id="PIRSR000239-1"/>
    </source>
</evidence>
<organism evidence="15 16">
    <name type="scientific">Curtobacterium luteum</name>
    <dbReference type="NCBI Taxonomy" id="33881"/>
    <lineage>
        <taxon>Bacteria</taxon>
        <taxon>Bacillati</taxon>
        <taxon>Actinomycetota</taxon>
        <taxon>Actinomycetes</taxon>
        <taxon>Micrococcales</taxon>
        <taxon>Microbacteriaceae</taxon>
        <taxon>Curtobacterium</taxon>
    </lineage>
</organism>
<dbReference type="Gene3D" id="3.40.30.10">
    <property type="entry name" value="Glutaredoxin"/>
    <property type="match status" value="1"/>
</dbReference>
<name>A0A175RMI0_9MICO</name>
<keyword evidence="6" id="KW-0560">Oxidoreductase</keyword>
<comment type="similarity">
    <text evidence="10">Belongs to the peroxiredoxin family. BCP/PrxQ subfamily.</text>
</comment>
<dbReference type="EMBL" id="LDQC01000061">
    <property type="protein sequence ID" value="KTR04641.1"/>
    <property type="molecule type" value="Genomic_DNA"/>
</dbReference>
<evidence type="ECO:0000256" key="3">
    <source>
        <dbReference type="ARBA" id="ARBA00013017"/>
    </source>
</evidence>
<evidence type="ECO:0000256" key="2">
    <source>
        <dbReference type="ARBA" id="ARBA00011245"/>
    </source>
</evidence>
<dbReference type="RefSeq" id="WP_058726210.1">
    <property type="nucleotide sequence ID" value="NZ_LDQC01000061.1"/>
</dbReference>
<reference evidence="15 16" key="1">
    <citation type="journal article" date="2016" name="Front. Microbiol.">
        <title>Genomic Resource of Rice Seed Associated Bacteria.</title>
        <authorList>
            <person name="Midha S."/>
            <person name="Bansal K."/>
            <person name="Sharma S."/>
            <person name="Kumar N."/>
            <person name="Patil P.P."/>
            <person name="Chaudhry V."/>
            <person name="Patil P.B."/>
        </authorList>
    </citation>
    <scope>NUCLEOTIDE SEQUENCE [LARGE SCALE GENOMIC DNA]</scope>
    <source>
        <strain evidence="15 16">NS184</strain>
    </source>
</reference>
<evidence type="ECO:0000313" key="16">
    <source>
        <dbReference type="Proteomes" id="UP000078252"/>
    </source>
</evidence>
<evidence type="ECO:0000256" key="7">
    <source>
        <dbReference type="ARBA" id="ARBA00023157"/>
    </source>
</evidence>
<dbReference type="CDD" id="cd03017">
    <property type="entry name" value="PRX_BCP"/>
    <property type="match status" value="1"/>
</dbReference>
<dbReference type="PANTHER" id="PTHR42801">
    <property type="entry name" value="THIOREDOXIN-DEPENDENT PEROXIDE REDUCTASE"/>
    <property type="match status" value="1"/>
</dbReference>
<dbReference type="SUPFAM" id="SSF52833">
    <property type="entry name" value="Thioredoxin-like"/>
    <property type="match status" value="1"/>
</dbReference>
<dbReference type="OrthoDB" id="9812811at2"/>
<dbReference type="InterPro" id="IPR024706">
    <property type="entry name" value="Peroxiredoxin_AhpC-typ"/>
</dbReference>
<gene>
    <name evidence="15" type="ORF">NS184_11305</name>
</gene>
<evidence type="ECO:0000256" key="8">
    <source>
        <dbReference type="ARBA" id="ARBA00023284"/>
    </source>
</evidence>
<sequence length="159" mass="17091">MSIPEVGEPAPAFSLAGTVVRYGNRTDGVYDLTSQIGRTVVLAFYPGDATPVCSAQLCSYQEELDDFDDLGAVVWGISPQALDSHEAFARGSSLTFPLLSDPSGAVVRSYGVRAPGIGLRRSVFVIGPDGIVRWRHIGLVGLRFPKAEVIRQQIEQLVS</sequence>
<dbReference type="Proteomes" id="UP000078252">
    <property type="component" value="Unassembled WGS sequence"/>
</dbReference>
<evidence type="ECO:0000256" key="12">
    <source>
        <dbReference type="ARBA" id="ARBA00049091"/>
    </source>
</evidence>
<evidence type="ECO:0000256" key="5">
    <source>
        <dbReference type="ARBA" id="ARBA00022862"/>
    </source>
</evidence>
<dbReference type="InterPro" id="IPR036249">
    <property type="entry name" value="Thioredoxin-like_sf"/>
</dbReference>
<feature type="domain" description="Thioredoxin" evidence="14">
    <location>
        <begin position="4"/>
        <end position="159"/>
    </location>
</feature>
<evidence type="ECO:0000256" key="6">
    <source>
        <dbReference type="ARBA" id="ARBA00023002"/>
    </source>
</evidence>
<evidence type="ECO:0000313" key="15">
    <source>
        <dbReference type="EMBL" id="KTR04641.1"/>
    </source>
</evidence>
<dbReference type="GO" id="GO:0034599">
    <property type="term" value="P:cellular response to oxidative stress"/>
    <property type="evidence" value="ECO:0007669"/>
    <property type="project" value="TreeGrafter"/>
</dbReference>
<dbReference type="InterPro" id="IPR013766">
    <property type="entry name" value="Thioredoxin_domain"/>
</dbReference>
<comment type="catalytic activity">
    <reaction evidence="12">
        <text>a hydroperoxide + [thioredoxin]-dithiol = an alcohol + [thioredoxin]-disulfide + H2O</text>
        <dbReference type="Rhea" id="RHEA:62620"/>
        <dbReference type="Rhea" id="RHEA-COMP:10698"/>
        <dbReference type="Rhea" id="RHEA-COMP:10700"/>
        <dbReference type="ChEBI" id="CHEBI:15377"/>
        <dbReference type="ChEBI" id="CHEBI:29950"/>
        <dbReference type="ChEBI" id="CHEBI:30879"/>
        <dbReference type="ChEBI" id="CHEBI:35924"/>
        <dbReference type="ChEBI" id="CHEBI:50058"/>
        <dbReference type="EC" id="1.11.1.24"/>
    </reaction>
</comment>
<evidence type="ECO:0000256" key="1">
    <source>
        <dbReference type="ARBA" id="ARBA00003330"/>
    </source>
</evidence>
<dbReference type="GO" id="GO:0045454">
    <property type="term" value="P:cell redox homeostasis"/>
    <property type="evidence" value="ECO:0007669"/>
    <property type="project" value="TreeGrafter"/>
</dbReference>
<comment type="subunit">
    <text evidence="2">Monomer.</text>
</comment>
<dbReference type="PIRSF" id="PIRSF000239">
    <property type="entry name" value="AHPC"/>
    <property type="match status" value="1"/>
</dbReference>
<protein>
    <recommendedName>
        <fullName evidence="3">thioredoxin-dependent peroxiredoxin</fullName>
        <ecNumber evidence="3">1.11.1.24</ecNumber>
    </recommendedName>
    <alternativeName>
        <fullName evidence="11">Bacterioferritin comigratory protein</fullName>
    </alternativeName>
    <alternativeName>
        <fullName evidence="9">Thioredoxin peroxidase</fullName>
    </alternativeName>
</protein>
<keyword evidence="4" id="KW-0575">Peroxidase</keyword>
<dbReference type="InterPro" id="IPR000866">
    <property type="entry name" value="AhpC/TSA"/>
</dbReference>
<dbReference type="PATRIC" id="fig|33881.3.peg.2656"/>
<feature type="active site" description="Cysteine sulfenic acid (-SOH) intermediate; for peroxidase activity" evidence="13">
    <location>
        <position position="53"/>
    </location>
</feature>
<dbReference type="AlphaFoldDB" id="A0A175RMI0"/>
<dbReference type="GO" id="GO:0008379">
    <property type="term" value="F:thioredoxin peroxidase activity"/>
    <property type="evidence" value="ECO:0007669"/>
    <property type="project" value="TreeGrafter"/>
</dbReference>
<dbReference type="STRING" id="33881.NS184_11305"/>
<accession>A0A175RMI0</accession>
<dbReference type="Pfam" id="PF00578">
    <property type="entry name" value="AhpC-TSA"/>
    <property type="match status" value="1"/>
</dbReference>
<evidence type="ECO:0000259" key="14">
    <source>
        <dbReference type="PROSITE" id="PS51352"/>
    </source>
</evidence>
<comment type="caution">
    <text evidence="15">The sequence shown here is derived from an EMBL/GenBank/DDBJ whole genome shotgun (WGS) entry which is preliminary data.</text>
</comment>